<evidence type="ECO:0000256" key="3">
    <source>
        <dbReference type="ARBA" id="ARBA00022723"/>
    </source>
</evidence>
<dbReference type="PRINTS" id="PR00866">
    <property type="entry name" value="RNADNAPOLMS"/>
</dbReference>
<dbReference type="GO" id="GO:0003964">
    <property type="term" value="F:RNA-directed DNA polymerase activity"/>
    <property type="evidence" value="ECO:0007669"/>
    <property type="project" value="UniProtKB-KW"/>
</dbReference>
<keyword evidence="3" id="KW-0479">Metal-binding</keyword>
<name>A0ABM7L5A7_9PSED</name>
<dbReference type="InterPro" id="IPR043502">
    <property type="entry name" value="DNA/RNA_pol_sf"/>
</dbReference>
<dbReference type="InterPro" id="IPR000477">
    <property type="entry name" value="RT_dom"/>
</dbReference>
<keyword evidence="6" id="KW-0051">Antiviral defense</keyword>
<dbReference type="Proteomes" id="UP001064896">
    <property type="component" value="Chromosome"/>
</dbReference>
<protein>
    <submittedName>
        <fullName evidence="9">Reverse transcriptase</fullName>
    </submittedName>
</protein>
<dbReference type="PROSITE" id="PS50878">
    <property type="entry name" value="RT_POL"/>
    <property type="match status" value="1"/>
</dbReference>
<dbReference type="SUPFAM" id="SSF56672">
    <property type="entry name" value="DNA/RNA polymerases"/>
    <property type="match status" value="1"/>
</dbReference>
<dbReference type="CDD" id="cd03487">
    <property type="entry name" value="RT_Bac_retron_II"/>
    <property type="match status" value="1"/>
</dbReference>
<dbReference type="Pfam" id="PF00078">
    <property type="entry name" value="RVT_1"/>
    <property type="match status" value="1"/>
</dbReference>
<evidence type="ECO:0000256" key="7">
    <source>
        <dbReference type="ARBA" id="ARBA00034120"/>
    </source>
</evidence>
<evidence type="ECO:0000256" key="4">
    <source>
        <dbReference type="ARBA" id="ARBA00022842"/>
    </source>
</evidence>
<dbReference type="RefSeq" id="WP_265169726.1">
    <property type="nucleotide sequence ID" value="NZ_AP023081.1"/>
</dbReference>
<evidence type="ECO:0000259" key="8">
    <source>
        <dbReference type="PROSITE" id="PS50878"/>
    </source>
</evidence>
<reference evidence="9" key="1">
    <citation type="submission" date="2020-05" db="EMBL/GenBank/DDBJ databases">
        <title>Complete genome sequence of Pseudomonas sp. Sm006.</title>
        <authorList>
            <person name="Takeuchi K."/>
            <person name="Someya N."/>
        </authorList>
    </citation>
    <scope>NUCLEOTIDE SEQUENCE</scope>
    <source>
        <strain evidence="9">Sm006</strain>
    </source>
</reference>
<proteinExistence type="inferred from homology"/>
<keyword evidence="5 9" id="KW-0695">RNA-directed DNA polymerase</keyword>
<evidence type="ECO:0000313" key="10">
    <source>
        <dbReference type="Proteomes" id="UP001064896"/>
    </source>
</evidence>
<accession>A0ABM7L5A7</accession>
<evidence type="ECO:0000256" key="2">
    <source>
        <dbReference type="ARBA" id="ARBA00022695"/>
    </source>
</evidence>
<keyword evidence="10" id="KW-1185">Reference proteome</keyword>
<evidence type="ECO:0000256" key="1">
    <source>
        <dbReference type="ARBA" id="ARBA00022679"/>
    </source>
</evidence>
<keyword evidence="2" id="KW-0548">Nucleotidyltransferase</keyword>
<evidence type="ECO:0000256" key="6">
    <source>
        <dbReference type="ARBA" id="ARBA00023118"/>
    </source>
</evidence>
<organism evidence="9 10">
    <name type="scientific">Pseudomonas solani</name>
    <dbReference type="NCBI Taxonomy" id="2731552"/>
    <lineage>
        <taxon>Bacteria</taxon>
        <taxon>Pseudomonadati</taxon>
        <taxon>Pseudomonadota</taxon>
        <taxon>Gammaproteobacteria</taxon>
        <taxon>Pseudomonadales</taxon>
        <taxon>Pseudomonadaceae</taxon>
        <taxon>Pseudomonas</taxon>
    </lineage>
</organism>
<gene>
    <name evidence="9" type="ORF">PSm6_11620</name>
</gene>
<evidence type="ECO:0000313" key="9">
    <source>
        <dbReference type="EMBL" id="BCD84755.1"/>
    </source>
</evidence>
<keyword evidence="4" id="KW-0460">Magnesium</keyword>
<dbReference type="InterPro" id="IPR000123">
    <property type="entry name" value="Reverse_transcriptase_msDNA"/>
</dbReference>
<sequence length="356" mass="39814">METPIYPNKPIFSMRALALALGEPEALLLKVSNAANYMYRSVPQKKKNGSRRETYDAHEPLKRIQKKIIGRILSRVIFPSYLHGGIKDLASPRSIYSNVKAHLGAQKVVLLDIEDFFPSITVSHVYRIFNEFLKFENEVSAVLAKLTTLKGCVPQGACTSSYLANLVFWDVECLVVDRLTARGLKYSRFADDITISARGEFPDSDVSLVISDVVNMLAAKGCRQKRSKLHVRRRGQAVMRAAGGFEPLTVTGLSVFNFEKPSVSQKERNKIRSSIKKIELLVHAGEPWALLEPLYNRAMGRVGRLIACKHLDGTRLKARLETVKRIYDVESPESFITGLGNATALDDVLLPPWEVT</sequence>
<feature type="domain" description="Reverse transcriptase" evidence="8">
    <location>
        <begin position="23"/>
        <end position="255"/>
    </location>
</feature>
<dbReference type="EMBL" id="AP023081">
    <property type="protein sequence ID" value="BCD84755.1"/>
    <property type="molecule type" value="Genomic_DNA"/>
</dbReference>
<evidence type="ECO:0000256" key="5">
    <source>
        <dbReference type="ARBA" id="ARBA00022918"/>
    </source>
</evidence>
<keyword evidence="1" id="KW-0808">Transferase</keyword>
<comment type="similarity">
    <text evidence="7">Belongs to the bacterial reverse transcriptase family.</text>
</comment>